<dbReference type="RefSeq" id="XP_003651410.1">
    <property type="nucleotide sequence ID" value="XM_003651362.1"/>
</dbReference>
<organism evidence="3 4">
    <name type="scientific">Thermothielavioides terrestris (strain ATCC 38088 / NRRL 8126)</name>
    <name type="common">Thielavia terrestris</name>
    <dbReference type="NCBI Taxonomy" id="578455"/>
    <lineage>
        <taxon>Eukaryota</taxon>
        <taxon>Fungi</taxon>
        <taxon>Dikarya</taxon>
        <taxon>Ascomycota</taxon>
        <taxon>Pezizomycotina</taxon>
        <taxon>Sordariomycetes</taxon>
        <taxon>Sordariomycetidae</taxon>
        <taxon>Sordariales</taxon>
        <taxon>Chaetomiaceae</taxon>
        <taxon>Thermothielavioides</taxon>
        <taxon>Thermothielavioides terrestris</taxon>
    </lineage>
</organism>
<evidence type="ECO:0000313" key="4">
    <source>
        <dbReference type="Proteomes" id="UP000008181"/>
    </source>
</evidence>
<feature type="region of interest" description="Disordered" evidence="1">
    <location>
        <begin position="63"/>
        <end position="134"/>
    </location>
</feature>
<keyword evidence="2" id="KW-0732">Signal</keyword>
<feature type="non-terminal residue" evidence="3">
    <location>
        <position position="134"/>
    </location>
</feature>
<dbReference type="KEGG" id="ttt:THITE_2111669"/>
<proteinExistence type="predicted"/>
<reference evidence="3 4" key="1">
    <citation type="journal article" date="2011" name="Nat. Biotechnol.">
        <title>Comparative genomic analysis of the thermophilic biomass-degrading fungi Myceliophthora thermophila and Thielavia terrestris.</title>
        <authorList>
            <person name="Berka R.M."/>
            <person name="Grigoriev I.V."/>
            <person name="Otillar R."/>
            <person name="Salamov A."/>
            <person name="Grimwood J."/>
            <person name="Reid I."/>
            <person name="Ishmael N."/>
            <person name="John T."/>
            <person name="Darmond C."/>
            <person name="Moisan M.-C."/>
            <person name="Henrissat B."/>
            <person name="Coutinho P.M."/>
            <person name="Lombard V."/>
            <person name="Natvig D.O."/>
            <person name="Lindquist E."/>
            <person name="Schmutz J."/>
            <person name="Lucas S."/>
            <person name="Harris P."/>
            <person name="Powlowski J."/>
            <person name="Bellemare A."/>
            <person name="Taylor D."/>
            <person name="Butler G."/>
            <person name="de Vries R.P."/>
            <person name="Allijn I.E."/>
            <person name="van den Brink J."/>
            <person name="Ushinsky S."/>
            <person name="Storms R."/>
            <person name="Powell A.J."/>
            <person name="Paulsen I.T."/>
            <person name="Elbourne L.D.H."/>
            <person name="Baker S.E."/>
            <person name="Magnuson J."/>
            <person name="LaBoissiere S."/>
            <person name="Clutterbuck A.J."/>
            <person name="Martinez D."/>
            <person name="Wogulis M."/>
            <person name="de Leon A.L."/>
            <person name="Rey M.W."/>
            <person name="Tsang A."/>
        </authorList>
    </citation>
    <scope>NUCLEOTIDE SEQUENCE [LARGE SCALE GENOMIC DNA]</scope>
    <source>
        <strain evidence="4">ATCC 38088 / NRRL 8126</strain>
    </source>
</reference>
<dbReference type="EMBL" id="CP003010">
    <property type="protein sequence ID" value="AEO65074.1"/>
    <property type="molecule type" value="Genomic_DNA"/>
</dbReference>
<feature type="signal peptide" evidence="2">
    <location>
        <begin position="1"/>
        <end position="28"/>
    </location>
</feature>
<protein>
    <submittedName>
        <fullName evidence="3">Uncharacterized protein</fullName>
    </submittedName>
</protein>
<dbReference type="GeneID" id="11518618"/>
<name>G2R368_THETT</name>
<feature type="compositionally biased region" description="Polar residues" evidence="1">
    <location>
        <begin position="63"/>
        <end position="114"/>
    </location>
</feature>
<keyword evidence="4" id="KW-1185">Reference proteome</keyword>
<dbReference type="HOGENOM" id="CLU_2020860_0_0_1"/>
<accession>G2R368</accession>
<feature type="chain" id="PRO_5003436852" evidence="2">
    <location>
        <begin position="29"/>
        <end position="134"/>
    </location>
</feature>
<evidence type="ECO:0000256" key="2">
    <source>
        <dbReference type="SAM" id="SignalP"/>
    </source>
</evidence>
<gene>
    <name evidence="3" type="ORF">THITE_2111669</name>
</gene>
<evidence type="ECO:0000256" key="1">
    <source>
        <dbReference type="SAM" id="MobiDB-lite"/>
    </source>
</evidence>
<dbReference type="Proteomes" id="UP000008181">
    <property type="component" value="Chromosome 2"/>
</dbReference>
<evidence type="ECO:0000313" key="3">
    <source>
        <dbReference type="EMBL" id="AEO65074.1"/>
    </source>
</evidence>
<dbReference type="AlphaFoldDB" id="G2R368"/>
<sequence length="134" mass="15122">MRAQVPRVPCQEALMVLLTWVVSKYCEALELLRPNLEVDIQGNNVNRDLQHFLPKTMSIATTFSKTSSPWPSSHPSNRQQRQSQPLSKTSSPRPGSHPSNRSNLRPINRSNRSPQPVAPIKEPDWPVAPIKEPN</sequence>